<dbReference type="InterPro" id="IPR051164">
    <property type="entry name" value="NmrA-like_oxidored"/>
</dbReference>
<protein>
    <submittedName>
        <fullName evidence="4">NmrA family protein</fullName>
    </submittedName>
</protein>
<dbReference type="Gene3D" id="3.90.25.10">
    <property type="entry name" value="UDP-galactose 4-epimerase, domain 1"/>
    <property type="match status" value="1"/>
</dbReference>
<dbReference type="InterPro" id="IPR008030">
    <property type="entry name" value="NmrA-like"/>
</dbReference>
<name>A0A228I283_9BURK</name>
<evidence type="ECO:0000256" key="1">
    <source>
        <dbReference type="ARBA" id="ARBA00006328"/>
    </source>
</evidence>
<sequence length="280" mass="30340">MTKKTIAVLGGTGQQGGAVIRALLADGRWQVRAISRNAESEASRALAARNVQVLAADLDNPASLGQAFAGVHGVFSVQGSDGGGELEARRGIAVADVALAAGVEHLVYASVGGADRQSRVPHFDSKWRVEEHIRQIGIPATIVRPVFFMDNFSKSSMRTVLMALLRSYVPTDKPLQMIATADIGKWVAHAFAHPDAFIGKAEEIAGDELTRAQITAAFKRHGWSTGLPFPIPRLLLRLLPYDARRMFEWFGEAGYKADIRALKASQTDLLSLNEWLAEQA</sequence>
<keyword evidence="2" id="KW-0521">NADP</keyword>
<dbReference type="EMBL" id="NKFA01000023">
    <property type="protein sequence ID" value="OXI36496.1"/>
    <property type="molecule type" value="Genomic_DNA"/>
</dbReference>
<reference evidence="5" key="1">
    <citation type="submission" date="2017-06" db="EMBL/GenBank/DDBJ databases">
        <authorList>
            <person name="LiPuma J."/>
            <person name="Spilker T."/>
        </authorList>
    </citation>
    <scope>NUCLEOTIDE SEQUENCE [LARGE SCALE GENOMIC DNA]</scope>
    <source>
        <strain evidence="5">AU17325</strain>
    </source>
</reference>
<dbReference type="OrthoDB" id="9798669at2"/>
<feature type="domain" description="NmrA-like" evidence="3">
    <location>
        <begin position="2"/>
        <end position="270"/>
    </location>
</feature>
<dbReference type="SUPFAM" id="SSF51735">
    <property type="entry name" value="NAD(P)-binding Rossmann-fold domains"/>
    <property type="match status" value="1"/>
</dbReference>
<comment type="caution">
    <text evidence="4">The sequence shown here is derived from an EMBL/GenBank/DDBJ whole genome shotgun (WGS) entry which is preliminary data.</text>
</comment>
<comment type="similarity">
    <text evidence="1">Belongs to the NmrA-type oxidoreductase family.</text>
</comment>
<evidence type="ECO:0000313" key="5">
    <source>
        <dbReference type="Proteomes" id="UP000214600"/>
    </source>
</evidence>
<dbReference type="InterPro" id="IPR036291">
    <property type="entry name" value="NAD(P)-bd_dom_sf"/>
</dbReference>
<evidence type="ECO:0000256" key="2">
    <source>
        <dbReference type="ARBA" id="ARBA00022857"/>
    </source>
</evidence>
<evidence type="ECO:0000259" key="3">
    <source>
        <dbReference type="Pfam" id="PF05368"/>
    </source>
</evidence>
<accession>A0A228I283</accession>
<dbReference type="CDD" id="cd05251">
    <property type="entry name" value="NmrA_like_SDR_a"/>
    <property type="match status" value="1"/>
</dbReference>
<proteinExistence type="inferred from homology"/>
<dbReference type="Gene3D" id="3.40.50.720">
    <property type="entry name" value="NAD(P)-binding Rossmann-like Domain"/>
    <property type="match status" value="1"/>
</dbReference>
<dbReference type="Proteomes" id="UP000214600">
    <property type="component" value="Unassembled WGS sequence"/>
</dbReference>
<reference evidence="4 5" key="2">
    <citation type="submission" date="2017-08" db="EMBL/GenBank/DDBJ databases">
        <title>WGS of novel Burkholderia cepaca complex species.</title>
        <authorList>
            <person name="Lipuma J."/>
            <person name="Spilker T."/>
        </authorList>
    </citation>
    <scope>NUCLEOTIDE SEQUENCE [LARGE SCALE GENOMIC DNA]</scope>
    <source>
        <strain evidence="4 5">AU17325</strain>
    </source>
</reference>
<dbReference type="RefSeq" id="WP_089453723.1">
    <property type="nucleotide sequence ID" value="NZ_JAUJSI010000002.1"/>
</dbReference>
<dbReference type="Pfam" id="PF05368">
    <property type="entry name" value="NmrA"/>
    <property type="match status" value="1"/>
</dbReference>
<organism evidence="4 5">
    <name type="scientific">Burkholderia aenigmatica</name>
    <dbReference type="NCBI Taxonomy" id="2015348"/>
    <lineage>
        <taxon>Bacteria</taxon>
        <taxon>Pseudomonadati</taxon>
        <taxon>Pseudomonadota</taxon>
        <taxon>Betaproteobacteria</taxon>
        <taxon>Burkholderiales</taxon>
        <taxon>Burkholderiaceae</taxon>
        <taxon>Burkholderia</taxon>
        <taxon>Burkholderia cepacia complex</taxon>
    </lineage>
</organism>
<dbReference type="PANTHER" id="PTHR42748:SF7">
    <property type="entry name" value="NMRA LIKE REDOX SENSOR 1-RELATED"/>
    <property type="match status" value="1"/>
</dbReference>
<dbReference type="AlphaFoldDB" id="A0A228I283"/>
<dbReference type="PANTHER" id="PTHR42748">
    <property type="entry name" value="NITROGEN METABOLITE REPRESSION PROTEIN NMRA FAMILY MEMBER"/>
    <property type="match status" value="1"/>
</dbReference>
<gene>
    <name evidence="4" type="ORF">CFB84_34600</name>
</gene>
<evidence type="ECO:0000313" key="4">
    <source>
        <dbReference type="EMBL" id="OXI36496.1"/>
    </source>
</evidence>